<feature type="binding site" evidence="13">
    <location>
        <position position="343"/>
    </location>
    <ligand>
        <name>Zn(2+)</name>
        <dbReference type="ChEBI" id="CHEBI:29105"/>
        <note>catalytic</note>
    </ligand>
</feature>
<dbReference type="InterPro" id="IPR012947">
    <property type="entry name" value="tRNA_SAD"/>
</dbReference>
<keyword evidence="7 13" id="KW-0862">Zinc</keyword>
<keyword evidence="11 13" id="KW-0030">Aminoacyl-tRNA synthetase</keyword>
<dbReference type="Gene3D" id="3.30.54.20">
    <property type="match status" value="1"/>
</dbReference>
<evidence type="ECO:0000259" key="14">
    <source>
        <dbReference type="PROSITE" id="PS50862"/>
    </source>
</evidence>
<evidence type="ECO:0000256" key="5">
    <source>
        <dbReference type="ARBA" id="ARBA00022723"/>
    </source>
</evidence>
<proteinExistence type="inferred from homology"/>
<keyword evidence="3 13" id="KW-0820">tRNA-binding</keyword>
<dbReference type="PANTHER" id="PTHR11451">
    <property type="entry name" value="THREONINE-TRNA LIGASE"/>
    <property type="match status" value="1"/>
</dbReference>
<evidence type="ECO:0000256" key="10">
    <source>
        <dbReference type="ARBA" id="ARBA00022917"/>
    </source>
</evidence>
<dbReference type="GO" id="GO:0005829">
    <property type="term" value="C:cytosol"/>
    <property type="evidence" value="ECO:0007669"/>
    <property type="project" value="TreeGrafter"/>
</dbReference>
<dbReference type="InterPro" id="IPR006195">
    <property type="entry name" value="aa-tRNA-synth_II"/>
</dbReference>
<keyword evidence="5 13" id="KW-0479">Metal-binding</keyword>
<gene>
    <name evidence="13 15" type="primary">thrS</name>
    <name evidence="15" type="ORF">FYJ44_04870</name>
</gene>
<dbReference type="FunFam" id="3.30.930.10:FF:000002">
    <property type="entry name" value="Threonine--tRNA ligase"/>
    <property type="match status" value="1"/>
</dbReference>
<keyword evidence="10 13" id="KW-0648">Protein biosynthesis</keyword>
<feature type="domain" description="Aminoacyl-transfer RNA synthetases class-II family profile" evidence="14">
    <location>
        <begin position="251"/>
        <end position="542"/>
    </location>
</feature>
<dbReference type="PRINTS" id="PR01047">
    <property type="entry name" value="TRNASYNTHTHR"/>
</dbReference>
<evidence type="ECO:0000256" key="4">
    <source>
        <dbReference type="ARBA" id="ARBA00022598"/>
    </source>
</evidence>
<evidence type="ECO:0000256" key="13">
    <source>
        <dbReference type="HAMAP-Rule" id="MF_00184"/>
    </source>
</evidence>
<keyword evidence="9 13" id="KW-0694">RNA-binding</keyword>
<evidence type="ECO:0000256" key="8">
    <source>
        <dbReference type="ARBA" id="ARBA00022840"/>
    </source>
</evidence>
<comment type="caution">
    <text evidence="15">The sequence shown here is derived from an EMBL/GenBank/DDBJ whole genome shotgun (WGS) entry which is preliminary data.</text>
</comment>
<sequence length="654" mass="73064">MDVRVEGQVVDVPAGVEVAAALQKALSGKKFKAVVAARALADGPDDASSSGALLDLSASLPEGCSELVPVYADSPEGLRMIRHSTAHVMAAAVKRLFPTAKVTIGPAIDNGFYYDFDVERPFSSEDFPAIEAEMQKIAAAREPFSREVLSKAEAVARFKAMGETYKIELIEGIEADTVSLYTCGDFTDLCRGPHVPHTGFAKASKLMSVAGAYWRGDEKNPMLSRLYGTAFADEKALAAYLKQLEEAKRRDHRKLGRELSLFTFQEDVAPGMVFWLPKGMLVRAILEDFWRKEHLKRGYDMVQGPQLLRVETWQRSGHYDHYRENMYFTRIEDDAYGIKPMNCIAHMLIYKNELRSYRDLPQRYFELGVVHRHEKSGVLHGLLRVRQFTQDDAHILCAPEQLENEILDVIHLIRDLMHLFGFQYKVAVSTRPESSIGTDEAWELATSALIQAVEKAGLPYEINAGDGAFYGPKIDVRLLDCIGREWQCSTIQVDFTLPERFDLTYVGQDGERHRPVMVHRAIMGSLERFIGVLIEQFAGALPTWLAPEQARLLTVTEGGDATVERMRGELQALGIRVTADTRNEKLGFKVREAQLAKTPYILVVGEKEVQADGVNVRLRSGENLGLKSIADVAALIRADAEEPFKQGGMRYSFA</sequence>
<keyword evidence="8 13" id="KW-0067">ATP-binding</keyword>
<dbReference type="EC" id="6.1.1.3" evidence="13"/>
<dbReference type="Gene3D" id="3.30.980.10">
    <property type="entry name" value="Threonyl-trna Synthetase, Chain A, domain 2"/>
    <property type="match status" value="1"/>
</dbReference>
<evidence type="ECO:0000256" key="1">
    <source>
        <dbReference type="ARBA" id="ARBA00008226"/>
    </source>
</evidence>
<comment type="subunit">
    <text evidence="13">Homodimer.</text>
</comment>
<dbReference type="RefSeq" id="WP_154509680.1">
    <property type="nucleotide sequence ID" value="NZ_VUMH01000003.1"/>
</dbReference>
<dbReference type="SUPFAM" id="SSF55186">
    <property type="entry name" value="ThrRS/AlaRS common domain"/>
    <property type="match status" value="1"/>
</dbReference>
<dbReference type="SUPFAM" id="SSF55681">
    <property type="entry name" value="Class II aaRS and biotin synthetases"/>
    <property type="match status" value="1"/>
</dbReference>
<evidence type="ECO:0000256" key="11">
    <source>
        <dbReference type="ARBA" id="ARBA00023146"/>
    </source>
</evidence>
<dbReference type="Gene3D" id="3.30.930.10">
    <property type="entry name" value="Bira Bifunctional Protein, Domain 2"/>
    <property type="match status" value="1"/>
</dbReference>
<dbReference type="GO" id="GO:0046872">
    <property type="term" value="F:metal ion binding"/>
    <property type="evidence" value="ECO:0007669"/>
    <property type="project" value="UniProtKB-KW"/>
</dbReference>
<keyword evidence="2 13" id="KW-0963">Cytoplasm</keyword>
<accession>A0A6L5XJT2</accession>
<comment type="catalytic activity">
    <reaction evidence="12 13">
        <text>tRNA(Thr) + L-threonine + ATP = L-threonyl-tRNA(Thr) + AMP + diphosphate + H(+)</text>
        <dbReference type="Rhea" id="RHEA:24624"/>
        <dbReference type="Rhea" id="RHEA-COMP:9670"/>
        <dbReference type="Rhea" id="RHEA-COMP:9704"/>
        <dbReference type="ChEBI" id="CHEBI:15378"/>
        <dbReference type="ChEBI" id="CHEBI:30616"/>
        <dbReference type="ChEBI" id="CHEBI:33019"/>
        <dbReference type="ChEBI" id="CHEBI:57926"/>
        <dbReference type="ChEBI" id="CHEBI:78442"/>
        <dbReference type="ChEBI" id="CHEBI:78534"/>
        <dbReference type="ChEBI" id="CHEBI:456215"/>
        <dbReference type="EC" id="6.1.1.3"/>
    </reaction>
</comment>
<dbReference type="InterPro" id="IPR004154">
    <property type="entry name" value="Anticodon-bd"/>
</dbReference>
<keyword evidence="6 13" id="KW-0547">Nucleotide-binding</keyword>
<organism evidence="15 16">
    <name type="scientific">Desulfovibrio porci</name>
    <dbReference type="NCBI Taxonomy" id="2605782"/>
    <lineage>
        <taxon>Bacteria</taxon>
        <taxon>Pseudomonadati</taxon>
        <taxon>Thermodesulfobacteriota</taxon>
        <taxon>Desulfovibrionia</taxon>
        <taxon>Desulfovibrionales</taxon>
        <taxon>Desulfovibrionaceae</taxon>
        <taxon>Desulfovibrio</taxon>
    </lineage>
</organism>
<dbReference type="FunFam" id="3.40.50.800:FF:000001">
    <property type="entry name" value="Threonine--tRNA ligase"/>
    <property type="match status" value="1"/>
</dbReference>
<dbReference type="InterPro" id="IPR045864">
    <property type="entry name" value="aa-tRNA-synth_II/BPL/LPL"/>
</dbReference>
<dbReference type="Gene3D" id="3.40.50.800">
    <property type="entry name" value="Anticodon-binding domain"/>
    <property type="match status" value="1"/>
</dbReference>
<dbReference type="CDD" id="cd00860">
    <property type="entry name" value="ThrRS_anticodon"/>
    <property type="match status" value="1"/>
</dbReference>
<dbReference type="SMART" id="SM00863">
    <property type="entry name" value="tRNA_SAD"/>
    <property type="match status" value="1"/>
</dbReference>
<dbReference type="AlphaFoldDB" id="A0A6L5XJT2"/>
<dbReference type="PANTHER" id="PTHR11451:SF44">
    <property type="entry name" value="THREONINE--TRNA LIGASE, CHLOROPLASTIC_MITOCHONDRIAL 2"/>
    <property type="match status" value="1"/>
</dbReference>
<dbReference type="InterPro" id="IPR036621">
    <property type="entry name" value="Anticodon-bd_dom_sf"/>
</dbReference>
<protein>
    <recommendedName>
        <fullName evidence="13">Threonine--tRNA ligase</fullName>
        <ecNumber evidence="13">6.1.1.3</ecNumber>
    </recommendedName>
    <alternativeName>
        <fullName evidence="13">Threonyl-tRNA synthetase</fullName>
        <shortName evidence="13">ThrRS</shortName>
    </alternativeName>
</protein>
<dbReference type="FunFam" id="3.30.980.10:FF:000005">
    <property type="entry name" value="Threonyl-tRNA synthetase, mitochondrial"/>
    <property type="match status" value="1"/>
</dbReference>
<dbReference type="GO" id="GO:0004829">
    <property type="term" value="F:threonine-tRNA ligase activity"/>
    <property type="evidence" value="ECO:0007669"/>
    <property type="project" value="UniProtKB-UniRule"/>
</dbReference>
<dbReference type="FunFam" id="3.30.54.20:FF:000002">
    <property type="entry name" value="Threonine--tRNA ligase"/>
    <property type="match status" value="1"/>
</dbReference>
<evidence type="ECO:0000256" key="6">
    <source>
        <dbReference type="ARBA" id="ARBA00022741"/>
    </source>
</evidence>
<comment type="cofactor">
    <cofactor evidence="13">
        <name>Zn(2+)</name>
        <dbReference type="ChEBI" id="CHEBI:29105"/>
    </cofactor>
    <text evidence="13">Binds 1 zinc ion per subunit.</text>
</comment>
<evidence type="ECO:0000256" key="7">
    <source>
        <dbReference type="ARBA" id="ARBA00022833"/>
    </source>
</evidence>
<dbReference type="InterPro" id="IPR033728">
    <property type="entry name" value="ThrRS_core"/>
</dbReference>
<feature type="binding site" evidence="13">
    <location>
        <position position="519"/>
    </location>
    <ligand>
        <name>Zn(2+)</name>
        <dbReference type="ChEBI" id="CHEBI:29105"/>
        <note>catalytic</note>
    </ligand>
</feature>
<dbReference type="Pfam" id="PF03129">
    <property type="entry name" value="HGTP_anticodon"/>
    <property type="match status" value="1"/>
</dbReference>
<keyword evidence="4 13" id="KW-0436">Ligase</keyword>
<dbReference type="Pfam" id="PF07973">
    <property type="entry name" value="tRNA_SAD"/>
    <property type="match status" value="1"/>
</dbReference>
<dbReference type="InterPro" id="IPR018163">
    <property type="entry name" value="Thr/Ala-tRNA-synth_IIc_edit"/>
</dbReference>
<dbReference type="GO" id="GO:0006435">
    <property type="term" value="P:threonyl-tRNA aminoacylation"/>
    <property type="evidence" value="ECO:0007669"/>
    <property type="project" value="UniProtKB-UniRule"/>
</dbReference>
<evidence type="ECO:0000313" key="15">
    <source>
        <dbReference type="EMBL" id="MSS27392.1"/>
    </source>
</evidence>
<evidence type="ECO:0000256" key="3">
    <source>
        <dbReference type="ARBA" id="ARBA00022555"/>
    </source>
</evidence>
<dbReference type="InterPro" id="IPR047246">
    <property type="entry name" value="ThrRS_anticodon"/>
</dbReference>
<dbReference type="Proteomes" id="UP000477488">
    <property type="component" value="Unassembled WGS sequence"/>
</dbReference>
<dbReference type="GO" id="GO:0005524">
    <property type="term" value="F:ATP binding"/>
    <property type="evidence" value="ECO:0007669"/>
    <property type="project" value="UniProtKB-UniRule"/>
</dbReference>
<dbReference type="GO" id="GO:0000049">
    <property type="term" value="F:tRNA binding"/>
    <property type="evidence" value="ECO:0007669"/>
    <property type="project" value="UniProtKB-KW"/>
</dbReference>
<name>A0A6L5XJT2_9BACT</name>
<keyword evidence="16" id="KW-1185">Reference proteome</keyword>
<evidence type="ECO:0000313" key="16">
    <source>
        <dbReference type="Proteomes" id="UP000477488"/>
    </source>
</evidence>
<dbReference type="Pfam" id="PF00587">
    <property type="entry name" value="tRNA-synt_2b"/>
    <property type="match status" value="1"/>
</dbReference>
<reference evidence="15 16" key="1">
    <citation type="submission" date="2019-09" db="EMBL/GenBank/DDBJ databases">
        <title>In-depth cultivation of the pig gut microbiome towards novel bacterial diversity and tailored functional studies.</title>
        <authorList>
            <person name="Wylensek D."/>
            <person name="Hitch T.C.A."/>
            <person name="Clavel T."/>
        </authorList>
    </citation>
    <scope>NUCLEOTIDE SEQUENCE [LARGE SCALE GENOMIC DNA]</scope>
    <source>
        <strain evidence="15 16">PG-178-WT-4</strain>
    </source>
</reference>
<evidence type="ECO:0000256" key="12">
    <source>
        <dbReference type="ARBA" id="ARBA00049515"/>
    </source>
</evidence>
<comment type="similarity">
    <text evidence="1 13">Belongs to the class-II aminoacyl-tRNA synthetase family.</text>
</comment>
<evidence type="ECO:0000256" key="2">
    <source>
        <dbReference type="ARBA" id="ARBA00022490"/>
    </source>
</evidence>
<dbReference type="InterPro" id="IPR002320">
    <property type="entry name" value="Thr-tRNA-ligase_IIa"/>
</dbReference>
<feature type="binding site" evidence="13">
    <location>
        <position position="394"/>
    </location>
    <ligand>
        <name>Zn(2+)</name>
        <dbReference type="ChEBI" id="CHEBI:29105"/>
        <note>catalytic</note>
    </ligand>
</feature>
<dbReference type="EMBL" id="VUMH01000003">
    <property type="protein sequence ID" value="MSS27392.1"/>
    <property type="molecule type" value="Genomic_DNA"/>
</dbReference>
<feature type="region of interest" description="Catalytic" evidence="13">
    <location>
        <begin position="251"/>
        <end position="542"/>
    </location>
</feature>
<dbReference type="NCBIfam" id="TIGR00418">
    <property type="entry name" value="thrS"/>
    <property type="match status" value="1"/>
</dbReference>
<dbReference type="HAMAP" id="MF_00184">
    <property type="entry name" value="Thr_tRNA_synth"/>
    <property type="match status" value="1"/>
</dbReference>
<dbReference type="PROSITE" id="PS50862">
    <property type="entry name" value="AA_TRNA_LIGASE_II"/>
    <property type="match status" value="1"/>
</dbReference>
<comment type="subcellular location">
    <subcellularLocation>
        <location evidence="13">Cytoplasm</location>
    </subcellularLocation>
</comment>
<evidence type="ECO:0000256" key="9">
    <source>
        <dbReference type="ARBA" id="ARBA00022884"/>
    </source>
</evidence>
<dbReference type="InterPro" id="IPR002314">
    <property type="entry name" value="aa-tRNA-synt_IIb"/>
</dbReference>
<dbReference type="CDD" id="cd00771">
    <property type="entry name" value="ThrRS_core"/>
    <property type="match status" value="1"/>
</dbReference>
<dbReference type="SUPFAM" id="SSF52954">
    <property type="entry name" value="Class II aaRS ABD-related"/>
    <property type="match status" value="1"/>
</dbReference>